<dbReference type="InterPro" id="IPR036390">
    <property type="entry name" value="WH_DNA-bd_sf"/>
</dbReference>
<dbReference type="AlphaFoldDB" id="A0A1G6IHT1"/>
<dbReference type="Proteomes" id="UP000198528">
    <property type="component" value="Unassembled WGS sequence"/>
</dbReference>
<dbReference type="Gene3D" id="3.40.1410.10">
    <property type="entry name" value="Chorismate lyase-like"/>
    <property type="match status" value="1"/>
</dbReference>
<dbReference type="InterPro" id="IPR000524">
    <property type="entry name" value="Tscrpt_reg_HTH_GntR"/>
</dbReference>
<keyword evidence="6" id="KW-1185">Reference proteome</keyword>
<reference evidence="6" key="1">
    <citation type="submission" date="2016-10" db="EMBL/GenBank/DDBJ databases">
        <authorList>
            <person name="Varghese N."/>
            <person name="Submissions S."/>
        </authorList>
    </citation>
    <scope>NUCLEOTIDE SEQUENCE [LARGE SCALE GENOMIC DNA]</scope>
    <source>
        <strain evidence="6">DSM 22619</strain>
    </source>
</reference>
<dbReference type="InterPro" id="IPR050679">
    <property type="entry name" value="Bact_HTH_transcr_reg"/>
</dbReference>
<proteinExistence type="predicted"/>
<organism evidence="5 6">
    <name type="scientific">Parafannyhessea umbonata</name>
    <dbReference type="NCBI Taxonomy" id="604330"/>
    <lineage>
        <taxon>Bacteria</taxon>
        <taxon>Bacillati</taxon>
        <taxon>Actinomycetota</taxon>
        <taxon>Coriobacteriia</taxon>
        <taxon>Coriobacteriales</taxon>
        <taxon>Atopobiaceae</taxon>
        <taxon>Parafannyhessea</taxon>
    </lineage>
</organism>
<name>A0A1G6IHT1_9ACTN</name>
<feature type="domain" description="HTH gntR-type" evidence="4">
    <location>
        <begin position="18"/>
        <end position="86"/>
    </location>
</feature>
<dbReference type="RefSeq" id="WP_090844983.1">
    <property type="nucleotide sequence ID" value="NZ_FMZL01000002.1"/>
</dbReference>
<keyword evidence="2" id="KW-0238">DNA-binding</keyword>
<dbReference type="GO" id="GO:0003677">
    <property type="term" value="F:DNA binding"/>
    <property type="evidence" value="ECO:0007669"/>
    <property type="project" value="UniProtKB-KW"/>
</dbReference>
<evidence type="ECO:0000256" key="2">
    <source>
        <dbReference type="ARBA" id="ARBA00023125"/>
    </source>
</evidence>
<dbReference type="PRINTS" id="PR00035">
    <property type="entry name" value="HTHGNTR"/>
</dbReference>
<dbReference type="CDD" id="cd07377">
    <property type="entry name" value="WHTH_GntR"/>
    <property type="match status" value="1"/>
</dbReference>
<gene>
    <name evidence="5" type="ORF">SAMN04487824_102157</name>
</gene>
<dbReference type="EMBL" id="FMZL01000002">
    <property type="protein sequence ID" value="SDC05296.1"/>
    <property type="molecule type" value="Genomic_DNA"/>
</dbReference>
<sequence length="261" mass="28710">MNALDAICATPLDKTSDVPLYLQLKLRLMGLIATHAFDGQTPLPAEADICRALGLSRSTVRRCFRDLVDEGRVVRRRGKGTFVARYQQGRTTDVALNFSARMEALGKAPSSRILSLRQVPGTEVLRHRLRLGEKDGALWEVRRLRIADGVPMEINTAYVPESVCPALTRGRLERSLYACVAEDAGLLPTYEDAYLEAVVLDAAEADALDQVRGAPGIRVVRTTCDADMVPFEVAVLVRRADKNRLHLRLGPSGSEVMLDVT</sequence>
<dbReference type="InterPro" id="IPR011663">
    <property type="entry name" value="UTRA"/>
</dbReference>
<dbReference type="SMART" id="SM00345">
    <property type="entry name" value="HTH_GNTR"/>
    <property type="match status" value="1"/>
</dbReference>
<keyword evidence="1" id="KW-0805">Transcription regulation</keyword>
<dbReference type="STRING" id="604330.SAMN04489857_0330"/>
<dbReference type="SMART" id="SM00866">
    <property type="entry name" value="UTRA"/>
    <property type="match status" value="1"/>
</dbReference>
<dbReference type="PANTHER" id="PTHR44846">
    <property type="entry name" value="MANNOSYL-D-GLYCERATE TRANSPORT/METABOLISM SYSTEM REPRESSOR MNGR-RELATED"/>
    <property type="match status" value="1"/>
</dbReference>
<evidence type="ECO:0000313" key="5">
    <source>
        <dbReference type="EMBL" id="SDC05296.1"/>
    </source>
</evidence>
<evidence type="ECO:0000259" key="4">
    <source>
        <dbReference type="PROSITE" id="PS50949"/>
    </source>
</evidence>
<evidence type="ECO:0000256" key="3">
    <source>
        <dbReference type="ARBA" id="ARBA00023163"/>
    </source>
</evidence>
<accession>A0A1G6IHT1</accession>
<dbReference type="SUPFAM" id="SSF46785">
    <property type="entry name" value="Winged helix' DNA-binding domain"/>
    <property type="match status" value="1"/>
</dbReference>
<protein>
    <submittedName>
        <fullName evidence="5">GntR family transcriptional regulator</fullName>
    </submittedName>
</protein>
<dbReference type="SUPFAM" id="SSF64288">
    <property type="entry name" value="Chorismate lyase-like"/>
    <property type="match status" value="1"/>
</dbReference>
<evidence type="ECO:0000313" key="6">
    <source>
        <dbReference type="Proteomes" id="UP000198528"/>
    </source>
</evidence>
<dbReference type="GO" id="GO:0045892">
    <property type="term" value="P:negative regulation of DNA-templated transcription"/>
    <property type="evidence" value="ECO:0007669"/>
    <property type="project" value="TreeGrafter"/>
</dbReference>
<dbReference type="Gene3D" id="1.10.10.10">
    <property type="entry name" value="Winged helix-like DNA-binding domain superfamily/Winged helix DNA-binding domain"/>
    <property type="match status" value="1"/>
</dbReference>
<dbReference type="Pfam" id="PF00392">
    <property type="entry name" value="GntR"/>
    <property type="match status" value="1"/>
</dbReference>
<dbReference type="GO" id="GO:0003700">
    <property type="term" value="F:DNA-binding transcription factor activity"/>
    <property type="evidence" value="ECO:0007669"/>
    <property type="project" value="InterPro"/>
</dbReference>
<dbReference type="InterPro" id="IPR036388">
    <property type="entry name" value="WH-like_DNA-bd_sf"/>
</dbReference>
<dbReference type="PROSITE" id="PS50949">
    <property type="entry name" value="HTH_GNTR"/>
    <property type="match status" value="1"/>
</dbReference>
<keyword evidence="3" id="KW-0804">Transcription</keyword>
<dbReference type="InterPro" id="IPR028978">
    <property type="entry name" value="Chorismate_lyase_/UTRA_dom_sf"/>
</dbReference>
<evidence type="ECO:0000256" key="1">
    <source>
        <dbReference type="ARBA" id="ARBA00023015"/>
    </source>
</evidence>
<dbReference type="PANTHER" id="PTHR44846:SF1">
    <property type="entry name" value="MANNOSYL-D-GLYCERATE TRANSPORT_METABOLISM SYSTEM REPRESSOR MNGR-RELATED"/>
    <property type="match status" value="1"/>
</dbReference>
<dbReference type="Pfam" id="PF07702">
    <property type="entry name" value="UTRA"/>
    <property type="match status" value="1"/>
</dbReference>